<dbReference type="InParanoid" id="G7E8D0"/>
<evidence type="ECO:0000313" key="2">
    <source>
        <dbReference type="EMBL" id="GAA99090.1"/>
    </source>
</evidence>
<dbReference type="HOGENOM" id="CLU_2085385_0_0_1"/>
<feature type="compositionally biased region" description="Basic and acidic residues" evidence="1">
    <location>
        <begin position="1"/>
        <end position="18"/>
    </location>
</feature>
<organism evidence="2 3">
    <name type="scientific">Mixia osmundae (strain CBS 9802 / IAM 14324 / JCM 22182 / KY 12970)</name>
    <dbReference type="NCBI Taxonomy" id="764103"/>
    <lineage>
        <taxon>Eukaryota</taxon>
        <taxon>Fungi</taxon>
        <taxon>Dikarya</taxon>
        <taxon>Basidiomycota</taxon>
        <taxon>Pucciniomycotina</taxon>
        <taxon>Mixiomycetes</taxon>
        <taxon>Mixiales</taxon>
        <taxon>Mixiaceae</taxon>
        <taxon>Mixia</taxon>
    </lineage>
</organism>
<feature type="region of interest" description="Disordered" evidence="1">
    <location>
        <begin position="1"/>
        <end position="88"/>
    </location>
</feature>
<proteinExistence type="predicted"/>
<dbReference type="EMBL" id="BABT02000179">
    <property type="protein sequence ID" value="GAA99090.1"/>
    <property type="molecule type" value="Genomic_DNA"/>
</dbReference>
<protein>
    <recommendedName>
        <fullName evidence="4">Ribosome biogenesis protein SLX9</fullName>
    </recommendedName>
</protein>
<dbReference type="AlphaFoldDB" id="G7E8D0"/>
<evidence type="ECO:0000313" key="3">
    <source>
        <dbReference type="Proteomes" id="UP000009131"/>
    </source>
</evidence>
<keyword evidence="3" id="KW-1185">Reference proteome</keyword>
<accession>G7E8D0</accession>
<reference evidence="2 3" key="1">
    <citation type="journal article" date="2011" name="J. Gen. Appl. Microbiol.">
        <title>Draft genome sequencing of the enigmatic basidiomycete Mixia osmundae.</title>
        <authorList>
            <person name="Nishida H."/>
            <person name="Nagatsuka Y."/>
            <person name="Sugiyama J."/>
        </authorList>
    </citation>
    <scope>NUCLEOTIDE SEQUENCE [LARGE SCALE GENOMIC DNA]</scope>
    <source>
        <strain evidence="3">CBS 9802 / IAM 14324 / JCM 22182 / KY 12970</strain>
    </source>
</reference>
<dbReference type="RefSeq" id="XP_014567826.1">
    <property type="nucleotide sequence ID" value="XM_014712340.1"/>
</dbReference>
<reference evidence="2 3" key="2">
    <citation type="journal article" date="2012" name="Open Biol.">
        <title>Characteristics of nucleosomes and linker DNA regions on the genome of the basidiomycete Mixia osmundae revealed by mono- and dinucleosome mapping.</title>
        <authorList>
            <person name="Nishida H."/>
            <person name="Kondo S."/>
            <person name="Matsumoto T."/>
            <person name="Suzuki Y."/>
            <person name="Yoshikawa H."/>
            <person name="Taylor T.D."/>
            <person name="Sugiyama J."/>
        </authorList>
    </citation>
    <scope>NUCLEOTIDE SEQUENCE [LARGE SCALE GENOMIC DNA]</scope>
    <source>
        <strain evidence="3">CBS 9802 / IAM 14324 / JCM 22182 / KY 12970</strain>
    </source>
</reference>
<evidence type="ECO:0008006" key="4">
    <source>
        <dbReference type="Google" id="ProtNLM"/>
    </source>
</evidence>
<sequence>MSLHDDGAPSDTHTDRHARSAATNAHMGPTIDDVAAAAHARAATDVMPPTQRTSAGPVIARAKAHVRPASQTDQDGPAKKKRKQHQNALQTMLAKAAKDKQASQVADNTLASFLQTV</sequence>
<dbReference type="Proteomes" id="UP000009131">
    <property type="component" value="Unassembled WGS sequence"/>
</dbReference>
<gene>
    <name evidence="2" type="primary">Mo05779</name>
    <name evidence="2" type="ORF">E5Q_05779</name>
</gene>
<evidence type="ECO:0000256" key="1">
    <source>
        <dbReference type="SAM" id="MobiDB-lite"/>
    </source>
</evidence>
<name>G7E8D0_MIXOS</name>
<comment type="caution">
    <text evidence="2">The sequence shown here is derived from an EMBL/GenBank/DDBJ whole genome shotgun (WGS) entry which is preliminary data.</text>
</comment>